<proteinExistence type="predicted"/>
<evidence type="ECO:0000256" key="1">
    <source>
        <dbReference type="SAM" id="MobiDB-lite"/>
    </source>
</evidence>
<keyword evidence="3" id="KW-1185">Reference proteome</keyword>
<name>A0AAV6TJH5_9ARAC</name>
<dbReference type="EMBL" id="JAFNEN010003495">
    <property type="protein sequence ID" value="KAG8171831.1"/>
    <property type="molecule type" value="Genomic_DNA"/>
</dbReference>
<comment type="caution">
    <text evidence="2">The sequence shown here is derived from an EMBL/GenBank/DDBJ whole genome shotgun (WGS) entry which is preliminary data.</text>
</comment>
<feature type="non-terminal residue" evidence="2">
    <location>
        <position position="35"/>
    </location>
</feature>
<feature type="region of interest" description="Disordered" evidence="1">
    <location>
        <begin position="1"/>
        <end position="35"/>
    </location>
</feature>
<dbReference type="AlphaFoldDB" id="A0AAV6TJH5"/>
<reference evidence="2 3" key="1">
    <citation type="journal article" date="2022" name="Nat. Ecol. Evol.">
        <title>A masculinizing supergene underlies an exaggerated male reproductive morph in a spider.</title>
        <authorList>
            <person name="Hendrickx F."/>
            <person name="De Corte Z."/>
            <person name="Sonet G."/>
            <person name="Van Belleghem S.M."/>
            <person name="Kostlbacher S."/>
            <person name="Vangestel C."/>
        </authorList>
    </citation>
    <scope>NUCLEOTIDE SEQUENCE [LARGE SCALE GENOMIC DNA]</scope>
    <source>
        <strain evidence="2">W744_W776</strain>
    </source>
</reference>
<evidence type="ECO:0000313" key="3">
    <source>
        <dbReference type="Proteomes" id="UP000827092"/>
    </source>
</evidence>
<protein>
    <submittedName>
        <fullName evidence="2">Uncharacterized protein</fullName>
    </submittedName>
</protein>
<evidence type="ECO:0000313" key="2">
    <source>
        <dbReference type="EMBL" id="KAG8171831.1"/>
    </source>
</evidence>
<feature type="compositionally biased region" description="Polar residues" evidence="1">
    <location>
        <begin position="1"/>
        <end position="17"/>
    </location>
</feature>
<sequence length="35" mass="4138">MTQKLGTRGTWRTQSATRKLHRYHDDSPTLSSTYR</sequence>
<accession>A0AAV6TJH5</accession>
<dbReference type="Proteomes" id="UP000827092">
    <property type="component" value="Unassembled WGS sequence"/>
</dbReference>
<gene>
    <name evidence="2" type="ORF">JTE90_005347</name>
</gene>
<organism evidence="2 3">
    <name type="scientific">Oedothorax gibbosus</name>
    <dbReference type="NCBI Taxonomy" id="931172"/>
    <lineage>
        <taxon>Eukaryota</taxon>
        <taxon>Metazoa</taxon>
        <taxon>Ecdysozoa</taxon>
        <taxon>Arthropoda</taxon>
        <taxon>Chelicerata</taxon>
        <taxon>Arachnida</taxon>
        <taxon>Araneae</taxon>
        <taxon>Araneomorphae</taxon>
        <taxon>Entelegynae</taxon>
        <taxon>Araneoidea</taxon>
        <taxon>Linyphiidae</taxon>
        <taxon>Erigoninae</taxon>
        <taxon>Oedothorax</taxon>
    </lineage>
</organism>